<dbReference type="InterPro" id="IPR002110">
    <property type="entry name" value="Ankyrin_rpt"/>
</dbReference>
<proteinExistence type="predicted"/>
<evidence type="ECO:0000256" key="3">
    <source>
        <dbReference type="PROSITE-ProRule" id="PRU00023"/>
    </source>
</evidence>
<dbReference type="SUPFAM" id="SSF48403">
    <property type="entry name" value="Ankyrin repeat"/>
    <property type="match status" value="1"/>
</dbReference>
<dbReference type="SMART" id="SM00248">
    <property type="entry name" value="ANK"/>
    <property type="match status" value="3"/>
</dbReference>
<comment type="caution">
    <text evidence="4">The sequence shown here is derived from an EMBL/GenBank/DDBJ whole genome shotgun (WGS) entry which is preliminary data.</text>
</comment>
<dbReference type="Gene3D" id="1.25.40.20">
    <property type="entry name" value="Ankyrin repeat-containing domain"/>
    <property type="match status" value="1"/>
</dbReference>
<dbReference type="PROSITE" id="PS50297">
    <property type="entry name" value="ANK_REP_REGION"/>
    <property type="match status" value="1"/>
</dbReference>
<dbReference type="PROSITE" id="PS50088">
    <property type="entry name" value="ANK_REPEAT"/>
    <property type="match status" value="1"/>
</dbReference>
<dbReference type="InterPro" id="IPR050745">
    <property type="entry name" value="Multifunctional_regulatory"/>
</dbReference>
<accession>A0ABR4FZM2</accession>
<dbReference type="InterPro" id="IPR036770">
    <property type="entry name" value="Ankyrin_rpt-contain_sf"/>
</dbReference>
<dbReference type="Proteomes" id="UP001610563">
    <property type="component" value="Unassembled WGS sequence"/>
</dbReference>
<evidence type="ECO:0000313" key="5">
    <source>
        <dbReference type="Proteomes" id="UP001610563"/>
    </source>
</evidence>
<feature type="repeat" description="ANK" evidence="3">
    <location>
        <begin position="377"/>
        <end position="408"/>
    </location>
</feature>
<dbReference type="PANTHER" id="PTHR24189">
    <property type="entry name" value="MYOTROPHIN"/>
    <property type="match status" value="1"/>
</dbReference>
<dbReference type="Pfam" id="PF12796">
    <property type="entry name" value="Ank_2"/>
    <property type="match status" value="1"/>
</dbReference>
<dbReference type="PANTHER" id="PTHR24189:SF71">
    <property type="entry name" value="ANKYRIN REPEAT DOMAIN 39"/>
    <property type="match status" value="1"/>
</dbReference>
<evidence type="ECO:0000256" key="2">
    <source>
        <dbReference type="ARBA" id="ARBA00023043"/>
    </source>
</evidence>
<evidence type="ECO:0000256" key="1">
    <source>
        <dbReference type="ARBA" id="ARBA00022737"/>
    </source>
</evidence>
<organism evidence="4 5">
    <name type="scientific">Aspergillus keveii</name>
    <dbReference type="NCBI Taxonomy" id="714993"/>
    <lineage>
        <taxon>Eukaryota</taxon>
        <taxon>Fungi</taxon>
        <taxon>Dikarya</taxon>
        <taxon>Ascomycota</taxon>
        <taxon>Pezizomycotina</taxon>
        <taxon>Eurotiomycetes</taxon>
        <taxon>Eurotiomycetidae</taxon>
        <taxon>Eurotiales</taxon>
        <taxon>Aspergillaceae</taxon>
        <taxon>Aspergillus</taxon>
        <taxon>Aspergillus subgen. Nidulantes</taxon>
    </lineage>
</organism>
<keyword evidence="5" id="KW-1185">Reference proteome</keyword>
<reference evidence="4 5" key="1">
    <citation type="submission" date="2024-07" db="EMBL/GenBank/DDBJ databases">
        <title>Section-level genome sequencing and comparative genomics of Aspergillus sections Usti and Cavernicolus.</title>
        <authorList>
            <consortium name="Lawrence Berkeley National Laboratory"/>
            <person name="Nybo J.L."/>
            <person name="Vesth T.C."/>
            <person name="Theobald S."/>
            <person name="Frisvad J.C."/>
            <person name="Larsen T.O."/>
            <person name="Kjaerboelling I."/>
            <person name="Rothschild-Mancinelli K."/>
            <person name="Lyhne E.K."/>
            <person name="Kogle M.E."/>
            <person name="Barry K."/>
            <person name="Clum A."/>
            <person name="Na H."/>
            <person name="Ledsgaard L."/>
            <person name="Lin J."/>
            <person name="Lipzen A."/>
            <person name="Kuo A."/>
            <person name="Riley R."/>
            <person name="Mondo S."/>
            <person name="Labutti K."/>
            <person name="Haridas S."/>
            <person name="Pangalinan J."/>
            <person name="Salamov A.A."/>
            <person name="Simmons B.A."/>
            <person name="Magnuson J.K."/>
            <person name="Chen J."/>
            <person name="Drula E."/>
            <person name="Henrissat B."/>
            <person name="Wiebenga A."/>
            <person name="Lubbers R.J."/>
            <person name="Gomes A.C."/>
            <person name="Makela M.R."/>
            <person name="Stajich J."/>
            <person name="Grigoriev I.V."/>
            <person name="Mortensen U.H."/>
            <person name="De Vries R.P."/>
            <person name="Baker S.E."/>
            <person name="Andersen M.R."/>
        </authorList>
    </citation>
    <scope>NUCLEOTIDE SEQUENCE [LARGE SCALE GENOMIC DNA]</scope>
    <source>
        <strain evidence="4 5">CBS 209.92</strain>
    </source>
</reference>
<evidence type="ECO:0000313" key="4">
    <source>
        <dbReference type="EMBL" id="KAL2788715.1"/>
    </source>
</evidence>
<dbReference type="EMBL" id="JBFTWV010000075">
    <property type="protein sequence ID" value="KAL2788715.1"/>
    <property type="molecule type" value="Genomic_DNA"/>
</dbReference>
<name>A0ABR4FZM2_9EURO</name>
<sequence length="408" mass="45446">MSQRHSFCRSVPQYTRQFKKRGFKKNSNDGIWKFVANRREKRKRDGKDPGQVWRSGKLIPEPKIRKEISRHVPLLSQYWDSGEAEPQTPEGLVVCTPKPQIDGALFDEPSKVMEMDWCQGLNFDFFDLAAPSLFQPPEGDRSQHQIELQELDPAVFYPQANENLPADCFHFGNSTSESSLLVPATSANGSYHPQNISDSISSDIAEEARLGLLHQSCTCNDHTHHDLLSLLEPITIGSVNSDLTRRAQVIFQTPDPENLAQYLNLCIYMSSNNLMSQTSTDNLVMLIAKSGSYWRLKPLLKSTTTTVEIFMSNLLASATAMGDVEICRMLIEAGADLDAPSGQTMRTTALHRGLISDKQACVRMLLEAGADPNLVVDGKTPLHTACPTRNPLDMVHLLLQFGAHVNPL</sequence>
<gene>
    <name evidence="4" type="ORF">BJX66DRAFT_251691</name>
</gene>
<keyword evidence="2 3" id="KW-0040">ANK repeat</keyword>
<keyword evidence="1" id="KW-0677">Repeat</keyword>
<protein>
    <submittedName>
        <fullName evidence="4">Ankyrin repeat-containing domain protein</fullName>
    </submittedName>
</protein>
<dbReference type="Pfam" id="PF00023">
    <property type="entry name" value="Ank"/>
    <property type="match status" value="1"/>
</dbReference>